<comment type="subcellular location">
    <subcellularLocation>
        <location evidence="17">Host apical cell membrane</location>
        <topology evidence="17">Peripheral membrane protein</topology>
        <orientation evidence="17">Cytoplasmic side</orientation>
    </subcellularLocation>
    <subcellularLocation>
        <location evidence="2">Host cytoplasm</location>
    </subcellularLocation>
    <subcellularLocation>
        <location evidence="3">Secreted</location>
    </subcellularLocation>
</comment>
<evidence type="ECO:0000256" key="5">
    <source>
        <dbReference type="ARBA" id="ARBA00012483"/>
    </source>
</evidence>
<keyword evidence="11 22" id="KW-0833">Ubl conjugation pathway</keyword>
<keyword evidence="12 22" id="KW-0832">Ubl conjugation</keyword>
<dbReference type="PANTHER" id="PTHR47114">
    <property type="match status" value="1"/>
</dbReference>
<feature type="domain" description="NEL" evidence="23">
    <location>
        <begin position="467"/>
        <end position="761"/>
    </location>
</feature>
<comment type="catalytic activity">
    <reaction evidence="1">
        <text>S-ubiquitinyl-[E2 ubiquitin-conjugating enzyme]-L-cysteine + [acceptor protein]-L-lysine = [E2 ubiquitin-conjugating enzyme]-L-cysteine + N(6)-ubiquitinyl-[acceptor protein]-L-lysine.</text>
        <dbReference type="EC" id="2.3.2.27"/>
    </reaction>
</comment>
<dbReference type="InterPro" id="IPR003591">
    <property type="entry name" value="Leu-rich_rpt_typical-subtyp"/>
</dbReference>
<dbReference type="Gene3D" id="3.30.2440.10">
    <property type="entry name" value="Secreted effector protein SifA"/>
    <property type="match status" value="1"/>
</dbReference>
<dbReference type="EC" id="2.3.2.27" evidence="5"/>
<dbReference type="GO" id="GO:0005576">
    <property type="term" value="C:extracellular region"/>
    <property type="evidence" value="ECO:0007669"/>
    <property type="project" value="UniProtKB-SubCell"/>
</dbReference>
<keyword evidence="10" id="KW-0677">Repeat</keyword>
<dbReference type="InterPro" id="IPR001611">
    <property type="entry name" value="Leu-rich_rpt"/>
</dbReference>
<evidence type="ECO:0000259" key="23">
    <source>
        <dbReference type="PROSITE" id="PS52053"/>
    </source>
</evidence>
<dbReference type="AlphaFoldDB" id="A0A704L5L2"/>
<reference evidence="24" key="2">
    <citation type="submission" date="2018-09" db="EMBL/GenBank/DDBJ databases">
        <authorList>
            <consortium name="NCBI Pathogen Detection Project"/>
        </authorList>
    </citation>
    <scope>NUCLEOTIDE SEQUENCE</scope>
    <source>
        <strain evidence="24">SAL-17-0166</strain>
    </source>
</reference>
<dbReference type="SUPFAM" id="SSF52058">
    <property type="entry name" value="L domain-like"/>
    <property type="match status" value="1"/>
</dbReference>
<evidence type="ECO:0000256" key="2">
    <source>
        <dbReference type="ARBA" id="ARBA00004192"/>
    </source>
</evidence>
<evidence type="ECO:0000256" key="8">
    <source>
        <dbReference type="ARBA" id="ARBA00022614"/>
    </source>
</evidence>
<evidence type="ECO:0000256" key="12">
    <source>
        <dbReference type="ARBA" id="ARBA00022843"/>
    </source>
</evidence>
<dbReference type="PROSITE" id="PS51450">
    <property type="entry name" value="LRR"/>
    <property type="match status" value="4"/>
</dbReference>
<evidence type="ECO:0000256" key="4">
    <source>
        <dbReference type="ARBA" id="ARBA00009868"/>
    </source>
</evidence>
<keyword evidence="14" id="KW-0843">Virulence</keyword>
<accession>A0A704L5L2</accession>
<dbReference type="Gene3D" id="1.20.58.360">
    <property type="entry name" value="Shigella T3SS effector IpaH defines"/>
    <property type="match status" value="1"/>
</dbReference>
<dbReference type="SMART" id="SM00364">
    <property type="entry name" value="LRR_BAC"/>
    <property type="match status" value="11"/>
</dbReference>
<dbReference type="EMBL" id="DAAMSQ010000030">
    <property type="protein sequence ID" value="HAC7948208.1"/>
    <property type="molecule type" value="Genomic_DNA"/>
</dbReference>
<proteinExistence type="inferred from homology"/>
<evidence type="ECO:0000256" key="19">
    <source>
        <dbReference type="ARBA" id="ARBA00078926"/>
    </source>
</evidence>
<dbReference type="FunFam" id="1.20.58.90:FF:000013">
    <property type="entry name" value="Type III secretion system effector protein-E3 Ubiquitin ligase"/>
    <property type="match status" value="1"/>
</dbReference>
<name>A0A704L5L2_SALEN</name>
<evidence type="ECO:0000256" key="17">
    <source>
        <dbReference type="ARBA" id="ARBA00060460"/>
    </source>
</evidence>
<feature type="active site" description="Glycyl thioester intermediate" evidence="22">
    <location>
        <position position="553"/>
    </location>
</feature>
<dbReference type="GO" id="GO:0016567">
    <property type="term" value="P:protein ubiquitination"/>
    <property type="evidence" value="ECO:0007669"/>
    <property type="project" value="InterPro"/>
</dbReference>
<feature type="non-terminal residue" evidence="24">
    <location>
        <position position="1"/>
    </location>
</feature>
<keyword evidence="16 22" id="KW-1035">Host cytoplasm</keyword>
<keyword evidence="8" id="KW-0433">Leucine-rich repeat</keyword>
<evidence type="ECO:0000256" key="22">
    <source>
        <dbReference type="PROSITE-ProRule" id="PRU01398"/>
    </source>
</evidence>
<evidence type="ECO:0000256" key="14">
    <source>
        <dbReference type="ARBA" id="ARBA00023026"/>
    </source>
</evidence>
<keyword evidence="6" id="KW-1032">Host cell membrane</keyword>
<dbReference type="InterPro" id="IPR032675">
    <property type="entry name" value="LRR_dom_sf"/>
</dbReference>
<evidence type="ECO:0000256" key="9">
    <source>
        <dbReference type="ARBA" id="ARBA00022679"/>
    </source>
</evidence>
<evidence type="ECO:0000256" key="11">
    <source>
        <dbReference type="ARBA" id="ARBA00022786"/>
    </source>
</evidence>
<keyword evidence="9 22" id="KW-0808">Transferase</keyword>
<comment type="similarity">
    <text evidence="4 22">Belongs to the LRR-containing bacterial E3 ligase family.</text>
</comment>
<reference evidence="24" key="1">
    <citation type="journal article" date="2018" name="Genome Biol.">
        <title>SKESA: strategic k-mer extension for scrupulous assemblies.</title>
        <authorList>
            <person name="Souvorov A."/>
            <person name="Agarwala R."/>
            <person name="Lipman D.J."/>
        </authorList>
    </citation>
    <scope>NUCLEOTIDE SEQUENCE</scope>
    <source>
        <strain evidence="24">SAL-17-0166</strain>
    </source>
</reference>
<sequence length="761" mass="84062">PPEMSSWEKMKEFFCSTHQTEALECIWTICHPPAGTTREDVVSRFELLRTLAYAGWEESIHSGQHGENYFCILDEDSQEILSVTLDDAGNYTVNCQGYSETHRLTLDTAQGEEGTGHAEGASGTFRTSFLPATTAPQTPAEYDAVWSAWRRAAPAEESRGRAAVVQKMRACLNNGNAVLNVGESGLTTLPDCLPAHITTLVIPDNNLTSLPALPPELRTLEVSGNQLTSLPVLPPGLLELSIFSNPLTHLPALPSGLCKLWIFGNQLTSLPVLPPGLQELSVSDNQLASLPALPSELCKLWAYNNQLTSLPTLPSGLQELSVSDNQLASLPTLPSELYKLWAYNNRLTSLPALPSGLKELIVSGNRLTSLPVLPSELKELMVSGNRLTSLPMLPSGLLSLSVYRNQLTRLPESLIHLSSETTVNLEGNPLSERTLQALREITSAPGYSGPIIQFDMAGASAPRETRALHLAAADWLVPAREGEPAPADRWHMFGQEDNADAFSLFLDRLSETENFIKDAGFKAQISSWLAQLAEDEALRANTFAMATEATSSCEDRVTFFLHQMKNVQLVHNAEKGQYDNDLAALVATGREMFRLGKLEQIAREKVRTLALVDEIEVWLAYQNKLKKSLGLTSVTAEMRFFDVSGVTVTDLQDAELQVKAAEKSEFREWILQWGPLHRVLERKAPERVNALREKQISDYEETYRMLSDTELRPSGLVGNTDAERTIGARAMESAKKTFLDGLRPLVEEMLGSYLNVQWRRN</sequence>
<evidence type="ECO:0000256" key="13">
    <source>
        <dbReference type="ARBA" id="ARBA00022870"/>
    </source>
</evidence>
<dbReference type="NCBIfam" id="NF011917">
    <property type="entry name" value="PRK15387.1"/>
    <property type="match status" value="1"/>
</dbReference>
<keyword evidence="15" id="KW-0472">Membrane</keyword>
<dbReference type="Gene3D" id="1.20.1270.130">
    <property type="entry name" value="Shigella T3SS effector IpaH domain"/>
    <property type="match status" value="1"/>
</dbReference>
<evidence type="ECO:0000256" key="7">
    <source>
        <dbReference type="ARBA" id="ARBA00022525"/>
    </source>
</evidence>
<dbReference type="GO" id="GO:0020002">
    <property type="term" value="C:host cell plasma membrane"/>
    <property type="evidence" value="ECO:0007669"/>
    <property type="project" value="UniProtKB-SubCell"/>
</dbReference>
<keyword evidence="7 22" id="KW-0964">Secreted</keyword>
<dbReference type="Pfam" id="PF14496">
    <property type="entry name" value="NEL"/>
    <property type="match status" value="1"/>
</dbReference>
<dbReference type="SMART" id="SM00369">
    <property type="entry name" value="LRR_TYP"/>
    <property type="match status" value="5"/>
</dbReference>
<evidence type="ECO:0000256" key="21">
    <source>
        <dbReference type="ARBA" id="ARBA00083821"/>
    </source>
</evidence>
<gene>
    <name evidence="24" type="primary">sspH2</name>
    <name evidence="24" type="ORF">G0G37_11860</name>
</gene>
<dbReference type="GO" id="GO:0061630">
    <property type="term" value="F:ubiquitin protein ligase activity"/>
    <property type="evidence" value="ECO:0007669"/>
    <property type="project" value="UniProtKB-EC"/>
</dbReference>
<dbReference type="FunFam" id="3.30.2440.10:FF:000001">
    <property type="entry name" value="SPI-2 type III secretion system effector SseI"/>
    <property type="match status" value="1"/>
</dbReference>
<evidence type="ECO:0000256" key="18">
    <source>
        <dbReference type="ARBA" id="ARBA00074657"/>
    </source>
</evidence>
<dbReference type="FunFam" id="1.20.1270.130:FF:000002">
    <property type="entry name" value="Type III secretion system effector protein-E3 Ubiquitin ligase"/>
    <property type="match status" value="1"/>
</dbReference>
<evidence type="ECO:0000256" key="16">
    <source>
        <dbReference type="ARBA" id="ARBA00023200"/>
    </source>
</evidence>
<protein>
    <recommendedName>
        <fullName evidence="18">E3 ubiquitin-protein ligase SspH2</fullName>
        <ecNumber evidence="5">2.3.2.27</ecNumber>
    </recommendedName>
    <alternativeName>
        <fullName evidence="21">RING-type E3 ubiquitin transferase SspH2</fullName>
    </alternativeName>
    <alternativeName>
        <fullName evidence="20">Salmonella secreted protein H2</fullName>
    </alternativeName>
    <alternativeName>
        <fullName evidence="19">Secreted effector protein sspH2</fullName>
    </alternativeName>
</protein>
<comment type="PTM">
    <text evidence="22">Ubiquitinated in the presence of host E1 ubiquitin-activating enzyme, E2 ubiquitin-conjugating enzyme and ubiquitin.</text>
</comment>
<dbReference type="InterPro" id="IPR051071">
    <property type="entry name" value="LRR-bact_E3_ubiq_ligases"/>
</dbReference>
<evidence type="ECO:0000256" key="20">
    <source>
        <dbReference type="ARBA" id="ARBA00079391"/>
    </source>
</evidence>
<dbReference type="PROSITE" id="PS52053">
    <property type="entry name" value="NEL"/>
    <property type="match status" value="1"/>
</dbReference>
<dbReference type="Gene3D" id="3.80.10.10">
    <property type="entry name" value="Ribonuclease Inhibitor"/>
    <property type="match status" value="1"/>
</dbReference>
<dbReference type="PANTHER" id="PTHR47114:SF2">
    <property type="entry name" value="OLIGODENDROCYTE-MYELIN GLYCOPROTEIN"/>
    <property type="match status" value="1"/>
</dbReference>
<evidence type="ECO:0000256" key="6">
    <source>
        <dbReference type="ARBA" id="ARBA00022511"/>
    </source>
</evidence>
<evidence type="ECO:0000256" key="3">
    <source>
        <dbReference type="ARBA" id="ARBA00004613"/>
    </source>
</evidence>
<evidence type="ECO:0000256" key="1">
    <source>
        <dbReference type="ARBA" id="ARBA00000900"/>
    </source>
</evidence>
<dbReference type="InterPro" id="IPR029487">
    <property type="entry name" value="NEL_dom"/>
</dbReference>
<dbReference type="GO" id="GO:0030430">
    <property type="term" value="C:host cell cytoplasm"/>
    <property type="evidence" value="ECO:0007669"/>
    <property type="project" value="UniProtKB-SubCell"/>
</dbReference>
<dbReference type="Gene3D" id="1.20.58.90">
    <property type="match status" value="1"/>
</dbReference>
<keyword evidence="13" id="KW-1043">Host membrane</keyword>
<comment type="caution">
    <text evidence="24">The sequence shown here is derived from an EMBL/GenBank/DDBJ whole genome shotgun (WGS) entry which is preliminary data.</text>
</comment>
<evidence type="ECO:0000313" key="24">
    <source>
        <dbReference type="EMBL" id="HAC7948208.1"/>
    </source>
</evidence>
<evidence type="ECO:0000256" key="15">
    <source>
        <dbReference type="ARBA" id="ARBA00023136"/>
    </source>
</evidence>
<organism evidence="24">
    <name type="scientific">Salmonella enteritidis</name>
    <dbReference type="NCBI Taxonomy" id="149539"/>
    <lineage>
        <taxon>Bacteria</taxon>
        <taxon>Pseudomonadati</taxon>
        <taxon>Pseudomonadota</taxon>
        <taxon>Gammaproteobacteria</taxon>
        <taxon>Enterobacterales</taxon>
        <taxon>Enterobacteriaceae</taxon>
        <taxon>Salmonella</taxon>
    </lineage>
</organism>
<evidence type="ECO:0000256" key="10">
    <source>
        <dbReference type="ARBA" id="ARBA00022737"/>
    </source>
</evidence>
<dbReference type="FunFam" id="1.20.58.360:FF:000001">
    <property type="entry name" value="Probable E3 ubiquitin-protein ligase ipaH7.8"/>
    <property type="match status" value="1"/>
</dbReference>